<dbReference type="AlphaFoldDB" id="A0A2D0AHK9"/>
<protein>
    <submittedName>
        <fullName evidence="1">Uncharacterized protein</fullName>
    </submittedName>
</protein>
<evidence type="ECO:0000313" key="2">
    <source>
        <dbReference type="Proteomes" id="UP000198034"/>
    </source>
</evidence>
<dbReference type="EMBL" id="MTCY01000037">
    <property type="protein sequence ID" value="OWP75661.1"/>
    <property type="molecule type" value="Genomic_DNA"/>
</dbReference>
<proteinExistence type="predicted"/>
<dbReference type="Proteomes" id="UP000198034">
    <property type="component" value="Unassembled WGS sequence"/>
</dbReference>
<accession>A0A2D0AHK9</accession>
<evidence type="ECO:0000313" key="1">
    <source>
        <dbReference type="EMBL" id="OWP75661.1"/>
    </source>
</evidence>
<reference evidence="1 2" key="1">
    <citation type="journal article" date="2017" name="Infect. Genet. Evol.">
        <title>Comparative genome analysis of fish pathogen Flavobacterium columnare reveals extensive sequence diversity within the species.</title>
        <authorList>
            <person name="Kayansamruaj P."/>
            <person name="Dong H.T."/>
            <person name="Hirono I."/>
            <person name="Kondo H."/>
            <person name="Senapin S."/>
            <person name="Rodkhum C."/>
        </authorList>
    </citation>
    <scope>NUCLEOTIDE SEQUENCE [LARGE SCALE GENOMIC DNA]</scope>
    <source>
        <strain evidence="1 2">1214</strain>
    </source>
</reference>
<gene>
    <name evidence="1" type="ORF">BWK62_11370</name>
</gene>
<organism evidence="1 2">
    <name type="scientific">Flavobacterium columnare</name>
    <dbReference type="NCBI Taxonomy" id="996"/>
    <lineage>
        <taxon>Bacteria</taxon>
        <taxon>Pseudomonadati</taxon>
        <taxon>Bacteroidota</taxon>
        <taxon>Flavobacteriia</taxon>
        <taxon>Flavobacteriales</taxon>
        <taxon>Flavobacteriaceae</taxon>
        <taxon>Flavobacterium</taxon>
    </lineage>
</organism>
<name>A0A2D0AHK9_9FLAO</name>
<comment type="caution">
    <text evidence="1">The sequence shown here is derived from an EMBL/GenBank/DDBJ whole genome shotgun (WGS) entry which is preliminary data.</text>
</comment>
<sequence length="110" mass="12921">MKKDDIINELTEEIKNLINNKYKQIKHLLDDTVLSILNTTKDQFDKWYNLLESNEISEEEFLWLVKTQQNIIILKALQGKGISKIKQKLILEDIILIIGNALIKWIVDTK</sequence>